<feature type="compositionally biased region" description="Low complexity" evidence="7">
    <location>
        <begin position="175"/>
        <end position="184"/>
    </location>
</feature>
<evidence type="ECO:0000259" key="9">
    <source>
        <dbReference type="Pfam" id="PF13354"/>
    </source>
</evidence>
<dbReference type="EC" id="3.5.2.6" evidence="3 6"/>
<dbReference type="InterPro" id="IPR045155">
    <property type="entry name" value="Beta-lactam_cat"/>
</dbReference>
<dbReference type="EMBL" id="HG322950">
    <property type="protein sequence ID" value="CDF85346.1"/>
    <property type="molecule type" value="Genomic_DNA"/>
</dbReference>
<evidence type="ECO:0000313" key="11">
    <source>
        <dbReference type="Proteomes" id="UP000025241"/>
    </source>
</evidence>
<evidence type="ECO:0000256" key="8">
    <source>
        <dbReference type="SAM" id="SignalP"/>
    </source>
</evidence>
<dbReference type="Proteomes" id="UP000025241">
    <property type="component" value="Chromosome I"/>
</dbReference>
<protein>
    <recommendedName>
        <fullName evidence="3 6">Beta-lactamase</fullName>
        <ecNumber evidence="3 6">3.5.2.6</ecNumber>
    </recommendedName>
</protein>
<dbReference type="KEGG" id="pkc:PKB_4017"/>
<feature type="domain" description="Beta-lactamase class A catalytic" evidence="9">
    <location>
        <begin position="48"/>
        <end position="266"/>
    </location>
</feature>
<evidence type="ECO:0000313" key="10">
    <source>
        <dbReference type="EMBL" id="CDF85346.1"/>
    </source>
</evidence>
<dbReference type="PROSITE" id="PS00146">
    <property type="entry name" value="BETA_LACTAMASE_A"/>
    <property type="match status" value="1"/>
</dbReference>
<dbReference type="PATRIC" id="fig|1301098.3.peg.4022"/>
<dbReference type="OrthoDB" id="9784149at2"/>
<dbReference type="STRING" id="1301098.PKB_4017"/>
<dbReference type="InterPro" id="IPR012338">
    <property type="entry name" value="Beta-lactam/transpept-like"/>
</dbReference>
<proteinExistence type="inferred from homology"/>
<evidence type="ECO:0000256" key="3">
    <source>
        <dbReference type="ARBA" id="ARBA00012865"/>
    </source>
</evidence>
<keyword evidence="11" id="KW-1185">Reference proteome</keyword>
<dbReference type="AlphaFoldDB" id="A0A024HKE1"/>
<dbReference type="InterPro" id="IPR000871">
    <property type="entry name" value="Beta-lactam_class-A"/>
</dbReference>
<keyword evidence="4 6" id="KW-0378">Hydrolase</keyword>
<sequence>MLGRRQFTHILMLAPLAGLLAGPARAADRKALEAQLAKLERGSGGRLGVAVLDTGSGKRFGHRADERFPMCSTFKALLAAAVLARVDAGKEDLARRIIYGREALVDYSPVAEKHVGEPGLSVAELCKAAVTLSDNGAANLLLESLGGPAGLTAWLRTTGDTVTRLDRNEPDLNEGTPGDPRDTTTPTAMLETLQHLLLGNVLKASSRDQLKAWLLANQTGDARLRAGVPMDWKVGDKTGTGPKATGTSNDIAILYPPGRAPLLVTAYLTRATVSPEQRDKVLAEVGRLAAMFAAAP</sequence>
<dbReference type="eggNOG" id="COG2367">
    <property type="taxonomic scope" value="Bacteria"/>
</dbReference>
<keyword evidence="5 6" id="KW-0046">Antibiotic resistance</keyword>
<accession>A0A024HKE1</accession>
<reference evidence="10 11" key="1">
    <citation type="submission" date="2013-03" db="EMBL/GenBank/DDBJ databases">
        <authorList>
            <person name="Linke B."/>
        </authorList>
    </citation>
    <scope>NUCLEOTIDE SEQUENCE [LARGE SCALE GENOMIC DNA]</scope>
    <source>
        <strain evidence="10 11">B13</strain>
    </source>
</reference>
<evidence type="ECO:0000256" key="2">
    <source>
        <dbReference type="ARBA" id="ARBA00009009"/>
    </source>
</evidence>
<gene>
    <name evidence="10" type="primary">blaP</name>
    <name evidence="10" type="ORF">PKB_4017</name>
</gene>
<reference evidence="10 11" key="2">
    <citation type="submission" date="2014-05" db="EMBL/GenBank/DDBJ databases">
        <title>Genome sequence of the 3-chlorobenzoate degrading bacterium Pseudomonas knackmussii B13 shows multiple evidence for horizontal gene transfer.</title>
        <authorList>
            <person name="Miyazaki R."/>
            <person name="Bertelli C."/>
            <person name="Falquet L."/>
            <person name="Robinson-Rechavi M."/>
            <person name="Gharib W."/>
            <person name="Roy S."/>
            <person name="Van der Meer J.R."/>
        </authorList>
    </citation>
    <scope>NUCLEOTIDE SEQUENCE [LARGE SCALE GENOMIC DNA]</scope>
    <source>
        <strain evidence="10 11">B13</strain>
    </source>
</reference>
<dbReference type="GO" id="GO:0030655">
    <property type="term" value="P:beta-lactam antibiotic catabolic process"/>
    <property type="evidence" value="ECO:0007669"/>
    <property type="project" value="InterPro"/>
</dbReference>
<feature type="region of interest" description="Disordered" evidence="7">
    <location>
        <begin position="164"/>
        <end position="184"/>
    </location>
</feature>
<dbReference type="PANTHER" id="PTHR35333">
    <property type="entry name" value="BETA-LACTAMASE"/>
    <property type="match status" value="1"/>
</dbReference>
<evidence type="ECO:0000256" key="1">
    <source>
        <dbReference type="ARBA" id="ARBA00001526"/>
    </source>
</evidence>
<organism evidence="10 11">
    <name type="scientific">Pseudomonas knackmussii (strain DSM 6978 / CCUG 54928 / LMG 23759 / B13)</name>
    <dbReference type="NCBI Taxonomy" id="1301098"/>
    <lineage>
        <taxon>Bacteria</taxon>
        <taxon>Pseudomonadati</taxon>
        <taxon>Pseudomonadota</taxon>
        <taxon>Gammaproteobacteria</taxon>
        <taxon>Pseudomonadales</taxon>
        <taxon>Pseudomonadaceae</taxon>
        <taxon>Pseudomonas</taxon>
    </lineage>
</organism>
<evidence type="ECO:0000256" key="6">
    <source>
        <dbReference type="RuleBase" id="RU361140"/>
    </source>
</evidence>
<dbReference type="PRINTS" id="PR00118">
    <property type="entry name" value="BLACTAMASEA"/>
</dbReference>
<keyword evidence="8" id="KW-0732">Signal</keyword>
<evidence type="ECO:0000256" key="4">
    <source>
        <dbReference type="ARBA" id="ARBA00022801"/>
    </source>
</evidence>
<evidence type="ECO:0000256" key="7">
    <source>
        <dbReference type="SAM" id="MobiDB-lite"/>
    </source>
</evidence>
<dbReference type="NCBIfam" id="NF033103">
    <property type="entry name" value="bla_class_A"/>
    <property type="match status" value="1"/>
</dbReference>
<dbReference type="PANTHER" id="PTHR35333:SF3">
    <property type="entry name" value="BETA-LACTAMASE-TYPE TRANSPEPTIDASE FOLD CONTAINING PROTEIN"/>
    <property type="match status" value="1"/>
</dbReference>
<dbReference type="InterPro" id="IPR023650">
    <property type="entry name" value="Beta-lactam_class-A_AS"/>
</dbReference>
<dbReference type="RefSeq" id="WP_043253776.1">
    <property type="nucleotide sequence ID" value="NZ_HG322950.1"/>
</dbReference>
<dbReference type="GO" id="GO:0008800">
    <property type="term" value="F:beta-lactamase activity"/>
    <property type="evidence" value="ECO:0007669"/>
    <property type="project" value="UniProtKB-UniRule"/>
</dbReference>
<name>A0A024HKE1_PSEKB</name>
<dbReference type="Pfam" id="PF13354">
    <property type="entry name" value="Beta-lactamase2"/>
    <property type="match status" value="1"/>
</dbReference>
<comment type="catalytic activity">
    <reaction evidence="1 6">
        <text>a beta-lactam + H2O = a substituted beta-amino acid</text>
        <dbReference type="Rhea" id="RHEA:20401"/>
        <dbReference type="ChEBI" id="CHEBI:15377"/>
        <dbReference type="ChEBI" id="CHEBI:35627"/>
        <dbReference type="ChEBI" id="CHEBI:140347"/>
        <dbReference type="EC" id="3.5.2.6"/>
    </reaction>
</comment>
<evidence type="ECO:0000256" key="5">
    <source>
        <dbReference type="ARBA" id="ARBA00023251"/>
    </source>
</evidence>
<feature type="chain" id="PRO_5001530217" description="Beta-lactamase" evidence="8">
    <location>
        <begin position="27"/>
        <end position="296"/>
    </location>
</feature>
<dbReference type="SUPFAM" id="SSF56601">
    <property type="entry name" value="beta-lactamase/transpeptidase-like"/>
    <property type="match status" value="1"/>
</dbReference>
<dbReference type="HOGENOM" id="CLU_031960_6_0_6"/>
<feature type="signal peptide" evidence="8">
    <location>
        <begin position="1"/>
        <end position="26"/>
    </location>
</feature>
<comment type="similarity">
    <text evidence="2 6">Belongs to the class-A beta-lactamase family.</text>
</comment>
<dbReference type="GO" id="GO:0046677">
    <property type="term" value="P:response to antibiotic"/>
    <property type="evidence" value="ECO:0007669"/>
    <property type="project" value="UniProtKB-UniRule"/>
</dbReference>
<dbReference type="Gene3D" id="3.40.710.10">
    <property type="entry name" value="DD-peptidase/beta-lactamase superfamily"/>
    <property type="match status" value="1"/>
</dbReference>